<evidence type="ECO:0000256" key="9">
    <source>
        <dbReference type="ARBA" id="ARBA00023027"/>
    </source>
</evidence>
<dbReference type="RefSeq" id="WP_014768613.1">
    <property type="nucleotide sequence ID" value="NC_018002.1"/>
</dbReference>
<dbReference type="GO" id="GO:0030964">
    <property type="term" value="C:NADH dehydrogenase complex"/>
    <property type="evidence" value="ECO:0007669"/>
    <property type="project" value="TreeGrafter"/>
</dbReference>
<dbReference type="KEGG" id="sba:Sulba_0415"/>
<dbReference type="Pfam" id="PF00507">
    <property type="entry name" value="Oxidored_q4"/>
    <property type="match status" value="1"/>
</dbReference>
<dbReference type="EC" id="7.1.1.-" evidence="11"/>
<sequence>MPHELFLASSIVLFLTLLLPILFLLSKKLGPNESTQKTKNTPYESGVTTPIGSSESRFSAKFYLVAILFVLFDVEIIFMFPWAVNVRELGYFGLFEMFTFVTLLLLGLIYIYRIGALKWQ</sequence>
<feature type="transmembrane region" description="Helical" evidence="11">
    <location>
        <begin position="6"/>
        <end position="25"/>
    </location>
</feature>
<dbReference type="HOGENOM" id="CLU_119549_0_2_7"/>
<organism evidence="13 14">
    <name type="scientific">Sulfurospirillum barnesii (strain ATCC 700032 / DSM 10660 / SES-3)</name>
    <dbReference type="NCBI Taxonomy" id="760154"/>
    <lineage>
        <taxon>Bacteria</taxon>
        <taxon>Pseudomonadati</taxon>
        <taxon>Campylobacterota</taxon>
        <taxon>Epsilonproteobacteria</taxon>
        <taxon>Campylobacterales</taxon>
        <taxon>Sulfurospirillaceae</taxon>
        <taxon>Sulfurospirillum</taxon>
    </lineage>
</organism>
<dbReference type="eggNOG" id="COG0838">
    <property type="taxonomic scope" value="Bacteria"/>
</dbReference>
<dbReference type="InterPro" id="IPR038430">
    <property type="entry name" value="NDAH_ubi_oxred_su3_sf"/>
</dbReference>
<dbReference type="InterPro" id="IPR023043">
    <property type="entry name" value="NAD(P)H_OxRDtase_bac/plastid"/>
</dbReference>
<dbReference type="EMBL" id="CP003333">
    <property type="protein sequence ID" value="AFL67733.1"/>
    <property type="molecule type" value="Genomic_DNA"/>
</dbReference>
<comment type="subunit">
    <text evidence="11">NDH-1 is composed of 14 different subunits. Subunits NuoA, H, J, K, L, M, N constitute the membrane sector of the complex.</text>
</comment>
<keyword evidence="5 11" id="KW-0812">Transmembrane</keyword>
<keyword evidence="13" id="KW-0560">Oxidoreductase</keyword>
<evidence type="ECO:0000256" key="4">
    <source>
        <dbReference type="ARBA" id="ARBA00022475"/>
    </source>
</evidence>
<keyword evidence="6 11" id="KW-0874">Quinone</keyword>
<protein>
    <recommendedName>
        <fullName evidence="11">NADH-quinone oxidoreductase subunit A</fullName>
        <ecNumber evidence="11">7.1.1.-</ecNumber>
    </recommendedName>
    <alternativeName>
        <fullName evidence="11">NADH dehydrogenase I subunit A</fullName>
    </alternativeName>
    <alternativeName>
        <fullName evidence="11">NDH-1 subunit A</fullName>
    </alternativeName>
    <alternativeName>
        <fullName evidence="11">NUO1</fullName>
    </alternativeName>
</protein>
<dbReference type="GO" id="GO:0005886">
    <property type="term" value="C:plasma membrane"/>
    <property type="evidence" value="ECO:0007669"/>
    <property type="project" value="UniProtKB-SubCell"/>
</dbReference>
<evidence type="ECO:0000256" key="8">
    <source>
        <dbReference type="ARBA" id="ARBA00022989"/>
    </source>
</evidence>
<evidence type="ECO:0000313" key="14">
    <source>
        <dbReference type="Proteomes" id="UP000006176"/>
    </source>
</evidence>
<dbReference type="OrthoDB" id="9791970at2"/>
<evidence type="ECO:0000256" key="2">
    <source>
        <dbReference type="ARBA" id="ARBA00008472"/>
    </source>
</evidence>
<keyword evidence="9 11" id="KW-0520">NAD</keyword>
<keyword evidence="3 11" id="KW-0813">Transport</keyword>
<evidence type="ECO:0000256" key="3">
    <source>
        <dbReference type="ARBA" id="ARBA00022448"/>
    </source>
</evidence>
<keyword evidence="7 11" id="KW-1278">Translocase</keyword>
<dbReference type="PANTHER" id="PTHR11058:SF22">
    <property type="entry name" value="NADH-QUINONE OXIDOREDUCTASE SUBUNIT A"/>
    <property type="match status" value="1"/>
</dbReference>
<dbReference type="GO" id="GO:0048038">
    <property type="term" value="F:quinone binding"/>
    <property type="evidence" value="ECO:0007669"/>
    <property type="project" value="UniProtKB-KW"/>
</dbReference>
<dbReference type="Gene3D" id="1.20.58.1610">
    <property type="entry name" value="NADH:ubiquinone/plastoquinone oxidoreductase, chain 3"/>
    <property type="match status" value="1"/>
</dbReference>
<dbReference type="GO" id="GO:0050136">
    <property type="term" value="F:NADH dehydrogenase (quinone) (non-electrogenic) activity"/>
    <property type="evidence" value="ECO:0007669"/>
    <property type="project" value="UniProtKB-UniRule"/>
</dbReference>
<dbReference type="HAMAP" id="MF_01394">
    <property type="entry name" value="NDH1_NuoA"/>
    <property type="match status" value="1"/>
</dbReference>
<dbReference type="PANTHER" id="PTHR11058">
    <property type="entry name" value="NADH-UBIQUINONE OXIDOREDUCTASE CHAIN 3"/>
    <property type="match status" value="1"/>
</dbReference>
<gene>
    <name evidence="11" type="primary">nuoA</name>
    <name evidence="13" type="ordered locus">Sulba_0415</name>
</gene>
<proteinExistence type="inferred from homology"/>
<evidence type="ECO:0000256" key="7">
    <source>
        <dbReference type="ARBA" id="ARBA00022967"/>
    </source>
</evidence>
<keyword evidence="11 13" id="KW-0830">Ubiquinone</keyword>
<dbReference type="AlphaFoldDB" id="I3XUV9"/>
<evidence type="ECO:0000256" key="12">
    <source>
        <dbReference type="RuleBase" id="RU003639"/>
    </source>
</evidence>
<comment type="catalytic activity">
    <reaction evidence="11 12">
        <text>a quinone + NADH + 5 H(+)(in) = a quinol + NAD(+) + 4 H(+)(out)</text>
        <dbReference type="Rhea" id="RHEA:57888"/>
        <dbReference type="ChEBI" id="CHEBI:15378"/>
        <dbReference type="ChEBI" id="CHEBI:24646"/>
        <dbReference type="ChEBI" id="CHEBI:57540"/>
        <dbReference type="ChEBI" id="CHEBI:57945"/>
        <dbReference type="ChEBI" id="CHEBI:132124"/>
    </reaction>
</comment>
<dbReference type="Proteomes" id="UP000006176">
    <property type="component" value="Chromosome"/>
</dbReference>
<evidence type="ECO:0000256" key="11">
    <source>
        <dbReference type="HAMAP-Rule" id="MF_01394"/>
    </source>
</evidence>
<comment type="similarity">
    <text evidence="2 11 12">Belongs to the complex I subunit 3 family.</text>
</comment>
<name>I3XUV9_SULBS</name>
<comment type="subcellular location">
    <subcellularLocation>
        <location evidence="11">Cell inner membrane</location>
        <topology evidence="11">Multi-pass membrane protein</topology>
    </subcellularLocation>
    <subcellularLocation>
        <location evidence="12">Cell membrane</location>
        <topology evidence="12">Multi-pass membrane protein</topology>
    </subcellularLocation>
    <subcellularLocation>
        <location evidence="1">Membrane</location>
        <topology evidence="1">Multi-pass membrane protein</topology>
    </subcellularLocation>
</comment>
<dbReference type="GO" id="GO:0008137">
    <property type="term" value="F:NADH dehydrogenase (ubiquinone) activity"/>
    <property type="evidence" value="ECO:0007669"/>
    <property type="project" value="InterPro"/>
</dbReference>
<reference evidence="13 14" key="1">
    <citation type="submission" date="2012-06" db="EMBL/GenBank/DDBJ databases">
        <title>Complete sequence of Sulfurospirillum barnesii SES-3.</title>
        <authorList>
            <consortium name="US DOE Joint Genome Institute"/>
            <person name="Lucas S."/>
            <person name="Han J."/>
            <person name="Lapidus A."/>
            <person name="Cheng J.-F."/>
            <person name="Goodwin L."/>
            <person name="Pitluck S."/>
            <person name="Peters L."/>
            <person name="Ovchinnikova G."/>
            <person name="Lu M."/>
            <person name="Detter J.C."/>
            <person name="Han C."/>
            <person name="Tapia R."/>
            <person name="Land M."/>
            <person name="Hauser L."/>
            <person name="Kyrpides N."/>
            <person name="Ivanova N."/>
            <person name="Pagani I."/>
            <person name="Stolz J."/>
            <person name="Arkin A."/>
            <person name="Dehal P."/>
            <person name="Oremland R."/>
            <person name="Saltikov C."/>
            <person name="Basu P."/>
            <person name="Hollibaugh J."/>
            <person name="Newman D."/>
            <person name="Stolyar S."/>
            <person name="Hazen T."/>
            <person name="Woyke T."/>
        </authorList>
    </citation>
    <scope>NUCLEOTIDE SEQUENCE [LARGE SCALE GENOMIC DNA]</scope>
    <source>
        <strain evidence="14">ATCC 700032 / DSM 10660 / SES-3</strain>
    </source>
</reference>
<dbReference type="InterPro" id="IPR000440">
    <property type="entry name" value="NADH_UbQ/plastoQ_OxRdtase_su3"/>
</dbReference>
<evidence type="ECO:0000313" key="13">
    <source>
        <dbReference type="EMBL" id="AFL67733.1"/>
    </source>
</evidence>
<evidence type="ECO:0000256" key="6">
    <source>
        <dbReference type="ARBA" id="ARBA00022719"/>
    </source>
</evidence>
<evidence type="ECO:0000256" key="10">
    <source>
        <dbReference type="ARBA" id="ARBA00023136"/>
    </source>
</evidence>
<keyword evidence="10 11" id="KW-0472">Membrane</keyword>
<keyword evidence="11" id="KW-0997">Cell inner membrane</keyword>
<evidence type="ECO:0000256" key="5">
    <source>
        <dbReference type="ARBA" id="ARBA00022692"/>
    </source>
</evidence>
<dbReference type="STRING" id="760154.Sulba_0415"/>
<dbReference type="PATRIC" id="fig|760154.4.peg.412"/>
<accession>I3XUV9</accession>
<keyword evidence="14" id="KW-1185">Reference proteome</keyword>
<evidence type="ECO:0000256" key="1">
    <source>
        <dbReference type="ARBA" id="ARBA00004141"/>
    </source>
</evidence>
<keyword evidence="8 11" id="KW-1133">Transmembrane helix</keyword>
<comment type="function">
    <text evidence="11">NDH-1 shuttles electrons from NADH, via FMN and iron-sulfur (Fe-S) centers, to quinones in the respiratory chain. The immediate electron acceptor for the enzyme in this species is believed to be ubiquinone. Couples the redox reaction to proton translocation (for every two electrons transferred, four hydrogen ions are translocated across the cytoplasmic membrane), and thus conserves the redox energy in a proton gradient.</text>
</comment>
<feature type="transmembrane region" description="Helical" evidence="11">
    <location>
        <begin position="89"/>
        <end position="112"/>
    </location>
</feature>
<feature type="transmembrane region" description="Helical" evidence="11">
    <location>
        <begin position="62"/>
        <end position="83"/>
    </location>
</feature>
<keyword evidence="4 11" id="KW-1003">Cell membrane</keyword>